<organism evidence="1 2">
    <name type="scientific">Asaia spathodeae</name>
    <dbReference type="NCBI Taxonomy" id="657016"/>
    <lineage>
        <taxon>Bacteria</taxon>
        <taxon>Pseudomonadati</taxon>
        <taxon>Pseudomonadota</taxon>
        <taxon>Alphaproteobacteria</taxon>
        <taxon>Acetobacterales</taxon>
        <taxon>Acetobacteraceae</taxon>
        <taxon>Asaia</taxon>
    </lineage>
</organism>
<comment type="caution">
    <text evidence="1">The sequence shown here is derived from an EMBL/GenBank/DDBJ whole genome shotgun (WGS) entry which is preliminary data.</text>
</comment>
<keyword evidence="2" id="KW-1185">Reference proteome</keyword>
<evidence type="ECO:0000313" key="2">
    <source>
        <dbReference type="Proteomes" id="UP001516351"/>
    </source>
</evidence>
<gene>
    <name evidence="1" type="ORF">HW542_14055</name>
</gene>
<evidence type="ECO:0000313" key="1">
    <source>
        <dbReference type="EMBL" id="NVN47921.1"/>
    </source>
</evidence>
<dbReference type="EMBL" id="JABXXV010000009">
    <property type="protein sequence ID" value="NVN47921.1"/>
    <property type="molecule type" value="Genomic_DNA"/>
</dbReference>
<reference evidence="1 2" key="1">
    <citation type="submission" date="2020-06" db="EMBL/GenBank/DDBJ databases">
        <title>Synonyms of Asaia species.</title>
        <authorList>
            <person name="Sombolestani A."/>
        </authorList>
    </citation>
    <scope>NUCLEOTIDE SEQUENCE [LARGE SCALE GENOMIC DNA]</scope>
    <source>
        <strain evidence="1 2">LMG 27047</strain>
    </source>
</reference>
<dbReference type="Proteomes" id="UP001516351">
    <property type="component" value="Unassembled WGS sequence"/>
</dbReference>
<sequence>MHDDIKLPIERAEQFLREMEAEYKKCFAIKSVTPLAQQLTHDVCEKIKSSLDRIAYHYFTQWIKPSLAADDVAKARIYFPIADDHHSFESTLGNWRWKAVRGQHLNFYDRVRKLQPYEDNSYKWLSIVSKLANHGKHVGLTPQTKLEETITTVTRVGGGGVSWGSNVIFGEGVSIMGAPVDPRTQRIRTTPGVTERQEIWVSFLIDGYDVNALEFCKDAVFKTKIILVNLAKEFGL</sequence>
<accession>A0ABX2P7H8</accession>
<dbReference type="RefSeq" id="WP_267311482.1">
    <property type="nucleotide sequence ID" value="NZ_JABXXV010000009.1"/>
</dbReference>
<proteinExistence type="predicted"/>
<name>A0ABX2P7H8_9PROT</name>
<protein>
    <submittedName>
        <fullName evidence="1">Uncharacterized protein</fullName>
    </submittedName>
</protein>